<dbReference type="RefSeq" id="WP_109015391.1">
    <property type="nucleotide sequence ID" value="NZ_BDOQ01000006.1"/>
</dbReference>
<feature type="binding site" evidence="10">
    <location>
        <position position="79"/>
    </location>
    <ligand>
        <name>Mn(2+)</name>
        <dbReference type="ChEBI" id="CHEBI:29035"/>
        <label>2</label>
    </ligand>
</feature>
<feature type="binding site" evidence="10">
    <location>
        <begin position="79"/>
        <end position="80"/>
    </location>
    <ligand>
        <name>substrate</name>
    </ligand>
</feature>
<keyword evidence="9 10" id="KW-0464">Manganese</keyword>
<reference evidence="12 13" key="1">
    <citation type="journal article" date="2018" name="Environ. Microbiol.">
        <title>Isolation and genomic characterization of Novimethylophilus kurashikiensis gen. nov. sp. nov., a new lanthanide-dependent methylotrophic species of Methylophilaceae.</title>
        <authorList>
            <person name="Lv H."/>
            <person name="Sahin N."/>
            <person name="Tani A."/>
        </authorList>
    </citation>
    <scope>NUCLEOTIDE SEQUENCE [LARGE SCALE GENOMIC DNA]</scope>
    <source>
        <strain evidence="12 13">La2-4</strain>
    </source>
</reference>
<evidence type="ECO:0000256" key="10">
    <source>
        <dbReference type="HAMAP-Rule" id="MF_00575"/>
    </source>
</evidence>
<feature type="domain" description="Calcineurin-like phosphoesterase" evidence="11">
    <location>
        <begin position="2"/>
        <end position="200"/>
    </location>
</feature>
<keyword evidence="5 10" id="KW-0479">Metal-binding</keyword>
<dbReference type="UniPathway" id="UPA00359">
    <property type="reaction ID" value="UER00480"/>
</dbReference>
<dbReference type="InterPro" id="IPR029052">
    <property type="entry name" value="Metallo-depent_PP-like"/>
</dbReference>
<organism evidence="12 13">
    <name type="scientific">Novimethylophilus kurashikiensis</name>
    <dbReference type="NCBI Taxonomy" id="1825523"/>
    <lineage>
        <taxon>Bacteria</taxon>
        <taxon>Pseudomonadati</taxon>
        <taxon>Pseudomonadota</taxon>
        <taxon>Betaproteobacteria</taxon>
        <taxon>Nitrosomonadales</taxon>
        <taxon>Methylophilaceae</taxon>
        <taxon>Novimethylophilus</taxon>
    </lineage>
</organism>
<evidence type="ECO:0000313" key="13">
    <source>
        <dbReference type="Proteomes" id="UP000245081"/>
    </source>
</evidence>
<comment type="catalytic activity">
    <reaction evidence="10">
        <text>UDP-2-N,3-O-bis[(3R)-3-hydroxytetradecanoyl]-alpha-D-glucosamine + H2O = 2-N,3-O-bis[(3R)-3-hydroxytetradecanoyl]-alpha-D-glucosaminyl 1-phosphate + UMP + 2 H(+)</text>
        <dbReference type="Rhea" id="RHEA:25213"/>
        <dbReference type="ChEBI" id="CHEBI:15377"/>
        <dbReference type="ChEBI" id="CHEBI:15378"/>
        <dbReference type="ChEBI" id="CHEBI:57865"/>
        <dbReference type="ChEBI" id="CHEBI:57957"/>
        <dbReference type="ChEBI" id="CHEBI:78847"/>
        <dbReference type="EC" id="3.6.1.54"/>
    </reaction>
</comment>
<evidence type="ECO:0000256" key="1">
    <source>
        <dbReference type="ARBA" id="ARBA00022475"/>
    </source>
</evidence>
<dbReference type="Gene3D" id="3.60.21.10">
    <property type="match status" value="1"/>
</dbReference>
<dbReference type="InterPro" id="IPR043461">
    <property type="entry name" value="LpxH-like"/>
</dbReference>
<evidence type="ECO:0000313" key="12">
    <source>
        <dbReference type="EMBL" id="GBG14201.1"/>
    </source>
</evidence>
<comment type="function">
    <text evidence="10">Hydrolyzes the pyrophosphate bond of UDP-2,3-diacylglucosamine to yield 2,3-diacylglucosamine 1-phosphate (lipid X) and UMP by catalyzing the attack of water at the alpha-P atom. Involved in the biosynthesis of lipid A, a phosphorylated glycolipid that anchors the lipopolysaccharide to the outer membrane of the cell.</text>
</comment>
<feature type="binding site" evidence="10">
    <location>
        <position position="122"/>
    </location>
    <ligand>
        <name>substrate</name>
    </ligand>
</feature>
<dbReference type="NCBIfam" id="NF003743">
    <property type="entry name" value="PRK05340.1"/>
    <property type="match status" value="1"/>
</dbReference>
<feature type="binding site" evidence="10">
    <location>
        <position position="40"/>
    </location>
    <ligand>
        <name>Mn(2+)</name>
        <dbReference type="ChEBI" id="CHEBI:29035"/>
        <label>2</label>
    </ligand>
</feature>
<comment type="pathway">
    <text evidence="10">Glycolipid biosynthesis; lipid IV(A) biosynthesis; lipid IV(A) from (3R)-3-hydroxytetradecanoyl-[acyl-carrier-protein] and UDP-N-acetyl-alpha-D-glucosamine: step 4/6.</text>
</comment>
<comment type="similarity">
    <text evidence="10">Belongs to the LpxH family.</text>
</comment>
<evidence type="ECO:0000259" key="11">
    <source>
        <dbReference type="Pfam" id="PF00149"/>
    </source>
</evidence>
<dbReference type="HAMAP" id="MF_00575">
    <property type="entry name" value="LpxH"/>
    <property type="match status" value="1"/>
</dbReference>
<dbReference type="Pfam" id="PF00149">
    <property type="entry name" value="Metallophos"/>
    <property type="match status" value="1"/>
</dbReference>
<dbReference type="GO" id="GO:0005737">
    <property type="term" value="C:cytoplasm"/>
    <property type="evidence" value="ECO:0007669"/>
    <property type="project" value="InterPro"/>
</dbReference>
<feature type="binding site" evidence="10">
    <location>
        <position position="7"/>
    </location>
    <ligand>
        <name>Mn(2+)</name>
        <dbReference type="ChEBI" id="CHEBI:29035"/>
        <label>1</label>
    </ligand>
</feature>
<keyword evidence="7 10" id="KW-0443">Lipid metabolism</keyword>
<keyword evidence="3 10" id="KW-0997">Cell inner membrane</keyword>
<feature type="binding site" evidence="10">
    <location>
        <position position="167"/>
    </location>
    <ligand>
        <name>substrate</name>
    </ligand>
</feature>
<dbReference type="SUPFAM" id="SSF56300">
    <property type="entry name" value="Metallo-dependent phosphatases"/>
    <property type="match status" value="1"/>
</dbReference>
<comment type="caution">
    <text evidence="12">The sequence shown here is derived from an EMBL/GenBank/DDBJ whole genome shotgun (WGS) entry which is preliminary data.</text>
</comment>
<feature type="binding site" evidence="10">
    <location>
        <position position="196"/>
    </location>
    <ligand>
        <name>Mn(2+)</name>
        <dbReference type="ChEBI" id="CHEBI:29035"/>
        <label>2</label>
    </ligand>
</feature>
<keyword evidence="1 10" id="KW-1003">Cell membrane</keyword>
<dbReference type="GO" id="GO:0009245">
    <property type="term" value="P:lipid A biosynthetic process"/>
    <property type="evidence" value="ECO:0007669"/>
    <property type="project" value="UniProtKB-UniRule"/>
</dbReference>
<name>A0A2R5FBX6_9PROT</name>
<gene>
    <name evidence="10 12" type="primary">lpxH</name>
    <name evidence="12" type="ORF">NMK_1765</name>
</gene>
<keyword evidence="2 10" id="KW-0444">Lipid biosynthesis</keyword>
<dbReference type="NCBIfam" id="TIGR01854">
    <property type="entry name" value="lipid_A_lpxH"/>
    <property type="match status" value="1"/>
</dbReference>
<evidence type="ECO:0000256" key="6">
    <source>
        <dbReference type="ARBA" id="ARBA00022801"/>
    </source>
</evidence>
<feature type="binding site" evidence="10">
    <location>
        <position position="114"/>
    </location>
    <ligand>
        <name>Mn(2+)</name>
        <dbReference type="ChEBI" id="CHEBI:29035"/>
        <label>2</label>
    </ligand>
</feature>
<keyword evidence="13" id="KW-1185">Reference proteome</keyword>
<dbReference type="CDD" id="cd07398">
    <property type="entry name" value="MPP_YbbF-LpxH"/>
    <property type="match status" value="1"/>
</dbReference>
<feature type="binding site" evidence="10">
    <location>
        <position position="164"/>
    </location>
    <ligand>
        <name>substrate</name>
    </ligand>
</feature>
<accession>A0A2R5FBX6</accession>
<proteinExistence type="inferred from homology"/>
<evidence type="ECO:0000256" key="5">
    <source>
        <dbReference type="ARBA" id="ARBA00022723"/>
    </source>
</evidence>
<protein>
    <recommendedName>
        <fullName evidence="10">UDP-2,3-diacylglucosamine hydrolase</fullName>
        <ecNumber evidence="10">3.6.1.54</ecNumber>
    </recommendedName>
    <alternativeName>
        <fullName evidence="10">UDP-2,3-diacylglucosamine diphosphatase</fullName>
    </alternativeName>
</protein>
<keyword evidence="8 10" id="KW-0472">Membrane</keyword>
<dbReference type="Proteomes" id="UP000245081">
    <property type="component" value="Unassembled WGS sequence"/>
</dbReference>
<dbReference type="InterPro" id="IPR004843">
    <property type="entry name" value="Calcineurin-like_PHP"/>
</dbReference>
<dbReference type="PANTHER" id="PTHR34990">
    <property type="entry name" value="UDP-2,3-DIACYLGLUCOSAMINE HYDROLASE-RELATED"/>
    <property type="match status" value="1"/>
</dbReference>
<keyword evidence="6 10" id="KW-0378">Hydrolase</keyword>
<evidence type="ECO:0000256" key="7">
    <source>
        <dbReference type="ARBA" id="ARBA00023098"/>
    </source>
</evidence>
<dbReference type="InterPro" id="IPR010138">
    <property type="entry name" value="UDP-diacylglucosamine_Hdrlase"/>
</dbReference>
<dbReference type="EC" id="3.6.1.54" evidence="10"/>
<evidence type="ECO:0000256" key="3">
    <source>
        <dbReference type="ARBA" id="ARBA00022519"/>
    </source>
</evidence>
<dbReference type="AlphaFoldDB" id="A0A2R5FBX6"/>
<dbReference type="EMBL" id="BDOQ01000006">
    <property type="protein sequence ID" value="GBG14201.1"/>
    <property type="molecule type" value="Genomic_DNA"/>
</dbReference>
<feature type="binding site" evidence="10">
    <location>
        <position position="196"/>
    </location>
    <ligand>
        <name>substrate</name>
    </ligand>
</feature>
<comment type="subcellular location">
    <subcellularLocation>
        <location evidence="10">Cell inner membrane</location>
        <topology evidence="10">Peripheral membrane protein</topology>
        <orientation evidence="10">Cytoplasmic side</orientation>
    </subcellularLocation>
</comment>
<dbReference type="GO" id="GO:0019897">
    <property type="term" value="C:extrinsic component of plasma membrane"/>
    <property type="evidence" value="ECO:0007669"/>
    <property type="project" value="UniProtKB-UniRule"/>
</dbReference>
<dbReference type="GO" id="GO:0030145">
    <property type="term" value="F:manganese ion binding"/>
    <property type="evidence" value="ECO:0007669"/>
    <property type="project" value="UniProtKB-UniRule"/>
</dbReference>
<evidence type="ECO:0000256" key="9">
    <source>
        <dbReference type="ARBA" id="ARBA00023211"/>
    </source>
</evidence>
<feature type="binding site" evidence="10">
    <location>
        <position position="40"/>
    </location>
    <ligand>
        <name>Mn(2+)</name>
        <dbReference type="ChEBI" id="CHEBI:29035"/>
        <label>1</label>
    </ligand>
</feature>
<evidence type="ECO:0000256" key="8">
    <source>
        <dbReference type="ARBA" id="ARBA00023136"/>
    </source>
</evidence>
<dbReference type="OrthoDB" id="9783283at2"/>
<feature type="binding site" evidence="10">
    <location>
        <position position="9"/>
    </location>
    <ligand>
        <name>Mn(2+)</name>
        <dbReference type="ChEBI" id="CHEBI:29035"/>
        <label>1</label>
    </ligand>
</feature>
<sequence length="239" mass="26955">MILFISDLHLCQERPRTTQLFLDFLSREASQAAALYILGDLFEYWAGDDDVESTYIQSVLGAMRRLSDSGTKVYVMRGNRDVLLGAGFEQASGAELLPDPVMIDLYGRSALLTHGDALCTDDVEYQQFRQMVRDSKWQQDFLSLPLAQRKSQIQALRSRSEEAKSYKAEAIMDVNQDAVAECLRTHGYPPLLIHGHTHRPARHSLEIDGKHCERIVLSDWGDTGSYLLCTKQGCEVVNL</sequence>
<dbReference type="PANTHER" id="PTHR34990:SF1">
    <property type="entry name" value="UDP-2,3-DIACYLGLUCOSAMINE HYDROLASE"/>
    <property type="match status" value="1"/>
</dbReference>
<dbReference type="GO" id="GO:0008758">
    <property type="term" value="F:UDP-2,3-diacylglucosamine hydrolase activity"/>
    <property type="evidence" value="ECO:0007669"/>
    <property type="project" value="UniProtKB-UniRule"/>
</dbReference>
<evidence type="ECO:0000256" key="4">
    <source>
        <dbReference type="ARBA" id="ARBA00022556"/>
    </source>
</evidence>
<feature type="binding site" evidence="10">
    <location>
        <position position="198"/>
    </location>
    <ligand>
        <name>Mn(2+)</name>
        <dbReference type="ChEBI" id="CHEBI:29035"/>
        <label>1</label>
    </ligand>
</feature>
<keyword evidence="4 10" id="KW-0441">Lipid A biosynthesis</keyword>
<feature type="binding site" evidence="10">
    <location>
        <position position="160"/>
    </location>
    <ligand>
        <name>substrate</name>
    </ligand>
</feature>
<comment type="cofactor">
    <cofactor evidence="10">
        <name>Mn(2+)</name>
        <dbReference type="ChEBI" id="CHEBI:29035"/>
    </cofactor>
    <text evidence="10">Binds 2 Mn(2+) ions per subunit in a binuclear metal center.</text>
</comment>
<evidence type="ECO:0000256" key="2">
    <source>
        <dbReference type="ARBA" id="ARBA00022516"/>
    </source>
</evidence>